<protein>
    <submittedName>
        <fullName evidence="2">GNAT family N-acetyltransferase</fullName>
    </submittedName>
</protein>
<dbReference type="PANTHER" id="PTHR42791:SF1">
    <property type="entry name" value="N-ACETYLTRANSFERASE DOMAIN-CONTAINING PROTEIN"/>
    <property type="match status" value="1"/>
</dbReference>
<sequence length="224" mass="25412">MQLSGLITLEPTEGPVLANLADMAGDAFLEELWTQELLSALPETSRGSDRERFLSRAIILSDLAVGTPYQCGYCTPDGKGLMIGFRNSELAPQTWEALEEKGWKDLCKSVLSIEEQEALNKQLERMAPISVFDYPEKTHKHDDFIHLIMFAVAPDAQGTGVARKVLEPFFKLADEENLPIYLETYSNRLEGLYKHFGFEMVREYRSPEFAVYERVMVRKPGGER</sequence>
<dbReference type="GO" id="GO:0016747">
    <property type="term" value="F:acyltransferase activity, transferring groups other than amino-acyl groups"/>
    <property type="evidence" value="ECO:0007669"/>
    <property type="project" value="InterPro"/>
</dbReference>
<evidence type="ECO:0000313" key="2">
    <source>
        <dbReference type="EMBL" id="TJW11426.1"/>
    </source>
</evidence>
<dbReference type="InterPro" id="IPR016181">
    <property type="entry name" value="Acyl_CoA_acyltransferase"/>
</dbReference>
<dbReference type="Pfam" id="PF13508">
    <property type="entry name" value="Acetyltransf_7"/>
    <property type="match status" value="1"/>
</dbReference>
<dbReference type="InterPro" id="IPR000182">
    <property type="entry name" value="GNAT_dom"/>
</dbReference>
<keyword evidence="3" id="KW-1185">Reference proteome</keyword>
<proteinExistence type="predicted"/>
<dbReference type="Proteomes" id="UP000309454">
    <property type="component" value="Unassembled WGS sequence"/>
</dbReference>
<organism evidence="2 3">
    <name type="scientific">Parvibacter caecicola</name>
    <dbReference type="NCBI Taxonomy" id="747645"/>
    <lineage>
        <taxon>Bacteria</taxon>
        <taxon>Bacillati</taxon>
        <taxon>Actinomycetota</taxon>
        <taxon>Coriobacteriia</taxon>
        <taxon>Coriobacteriales</taxon>
        <taxon>Coriobacteriaceae</taxon>
        <taxon>Parvibacter</taxon>
    </lineage>
</organism>
<evidence type="ECO:0000313" key="3">
    <source>
        <dbReference type="Proteomes" id="UP000309454"/>
    </source>
</evidence>
<comment type="caution">
    <text evidence="2">The sequence shown here is derived from an EMBL/GenBank/DDBJ whole genome shotgun (WGS) entry which is preliminary data.</text>
</comment>
<dbReference type="EMBL" id="SSTM01000002">
    <property type="protein sequence ID" value="TJW11426.1"/>
    <property type="molecule type" value="Genomic_DNA"/>
</dbReference>
<accession>A0A4V5KJX6</accession>
<dbReference type="PANTHER" id="PTHR42791">
    <property type="entry name" value="GNAT FAMILY ACETYLTRANSFERASE"/>
    <property type="match status" value="1"/>
</dbReference>
<dbReference type="RefSeq" id="WP_136845572.1">
    <property type="nucleotide sequence ID" value="NZ_SSTM01000002.1"/>
</dbReference>
<dbReference type="Gene3D" id="3.40.630.30">
    <property type="match status" value="1"/>
</dbReference>
<dbReference type="InterPro" id="IPR052523">
    <property type="entry name" value="Trichothecene_AcTrans"/>
</dbReference>
<name>A0A4V5KJX6_9ACTN</name>
<dbReference type="AlphaFoldDB" id="A0A4V5KJX6"/>
<dbReference type="CDD" id="cd04301">
    <property type="entry name" value="NAT_SF"/>
    <property type="match status" value="1"/>
</dbReference>
<keyword evidence="2" id="KW-0808">Transferase</keyword>
<dbReference type="SUPFAM" id="SSF55729">
    <property type="entry name" value="Acyl-CoA N-acyltransferases (Nat)"/>
    <property type="match status" value="1"/>
</dbReference>
<dbReference type="OrthoDB" id="3172863at2"/>
<dbReference type="PROSITE" id="PS51186">
    <property type="entry name" value="GNAT"/>
    <property type="match status" value="1"/>
</dbReference>
<evidence type="ECO:0000259" key="1">
    <source>
        <dbReference type="PROSITE" id="PS51186"/>
    </source>
</evidence>
<feature type="domain" description="N-acetyltransferase" evidence="1">
    <location>
        <begin position="139"/>
        <end position="218"/>
    </location>
</feature>
<gene>
    <name evidence="2" type="ORF">E5982_04280</name>
</gene>
<reference evidence="2 3" key="1">
    <citation type="submission" date="2019-04" db="EMBL/GenBank/DDBJ databases">
        <title>Microbes associate with the intestines of laboratory mice.</title>
        <authorList>
            <person name="Navarre W."/>
            <person name="Wong E."/>
            <person name="Huang K.C."/>
            <person name="Tropini C."/>
            <person name="Ng K."/>
            <person name="Yu B."/>
        </authorList>
    </citation>
    <scope>NUCLEOTIDE SEQUENCE [LARGE SCALE GENOMIC DNA]</scope>
    <source>
        <strain evidence="2 3">NM48_B13</strain>
    </source>
</reference>